<gene>
    <name evidence="3" type="ORF">AT959_16970</name>
</gene>
<feature type="region of interest" description="Disordered" evidence="1">
    <location>
        <begin position="27"/>
        <end position="63"/>
    </location>
</feature>
<dbReference type="AlphaFoldDB" id="A0A133XG76"/>
<keyword evidence="2" id="KW-0732">Signal</keyword>
<evidence type="ECO:0000256" key="1">
    <source>
        <dbReference type="SAM" id="MobiDB-lite"/>
    </source>
</evidence>
<protein>
    <recommendedName>
        <fullName evidence="5">DUF1615 domain-containing protein</fullName>
    </recommendedName>
</protein>
<keyword evidence="4" id="KW-1185">Reference proteome</keyword>
<dbReference type="STRING" id="281362.AT959_16970"/>
<dbReference type="InterPro" id="IPR011673">
    <property type="entry name" value="DUF1615"/>
</dbReference>
<proteinExistence type="predicted"/>
<evidence type="ECO:0000256" key="2">
    <source>
        <dbReference type="SAM" id="SignalP"/>
    </source>
</evidence>
<organism evidence="3 4">
    <name type="scientific">Dechloromonas denitrificans</name>
    <dbReference type="NCBI Taxonomy" id="281362"/>
    <lineage>
        <taxon>Bacteria</taxon>
        <taxon>Pseudomonadati</taxon>
        <taxon>Pseudomonadota</taxon>
        <taxon>Betaproteobacteria</taxon>
        <taxon>Rhodocyclales</taxon>
        <taxon>Azonexaceae</taxon>
        <taxon>Dechloromonas</taxon>
    </lineage>
</organism>
<reference evidence="3 4" key="1">
    <citation type="submission" date="2015-12" db="EMBL/GenBank/DDBJ databases">
        <title>Nitrous oxide reduction kinetics distinguish bacteria harboring typical versus atypical NosZ.</title>
        <authorList>
            <person name="Yoon S."/>
            <person name="Nissen S."/>
            <person name="Park D."/>
            <person name="Sanford R.A."/>
            <person name="Loeffler F.E."/>
        </authorList>
    </citation>
    <scope>NUCLEOTIDE SEQUENCE [LARGE SCALE GENOMIC DNA]</scope>
    <source>
        <strain evidence="3 4">ATCC BAA-841</strain>
    </source>
</reference>
<name>A0A133XG76_9RHOO</name>
<evidence type="ECO:0000313" key="4">
    <source>
        <dbReference type="Proteomes" id="UP000070186"/>
    </source>
</evidence>
<evidence type="ECO:0008006" key="5">
    <source>
        <dbReference type="Google" id="ProtNLM"/>
    </source>
</evidence>
<evidence type="ECO:0000313" key="3">
    <source>
        <dbReference type="EMBL" id="KXB29909.1"/>
    </source>
</evidence>
<dbReference type="Pfam" id="PF07759">
    <property type="entry name" value="DUF1615"/>
    <property type="match status" value="1"/>
</dbReference>
<dbReference type="Proteomes" id="UP000070186">
    <property type="component" value="Unassembled WGS sequence"/>
</dbReference>
<sequence length="405" mass="44127">MPRLIRLSPLLLGAVLLAGCATGGRDNGSGAGTPASNLPPDLAQPIPGAPPVKPEGSVAKPPPSEREIRAMIGRLLPAGVKERSAWAGDLHTAYASLGLPHAPQLYCATIAVIEQESTFQADPVVPGLPDIVWRELEQRGKKYGIPKLLISAAMLKGSPDGRSYSQRIDTLKTEKQLNSLFEDMIAELPAGKTLFAGYNPVRTGGPMQVSIAFAEEFAREKAYPYPVHRSIRDEVFTRRGGLYFGSAILLDYPAPYDDVVYRFADFNAGRYSSRNAAFQAALGRASGKPMVLDGDLLRYAGGKPVEQPSSVESALQQLAGKLRLSQRELRRDLLLEKTAAFGQSPTFSRLFALAEQQAGRPLPRQAMPQIDLKSPKIQRKLTTEWFARRVEGRYRTCLTRAEGSS</sequence>
<accession>A0A133XG76</accession>
<dbReference type="PROSITE" id="PS51257">
    <property type="entry name" value="PROKAR_LIPOPROTEIN"/>
    <property type="match status" value="1"/>
</dbReference>
<feature type="chain" id="PRO_5007459374" description="DUF1615 domain-containing protein" evidence="2">
    <location>
        <begin position="24"/>
        <end position="405"/>
    </location>
</feature>
<comment type="caution">
    <text evidence="3">The sequence shown here is derived from an EMBL/GenBank/DDBJ whole genome shotgun (WGS) entry which is preliminary data.</text>
</comment>
<dbReference type="EMBL" id="LODL01000035">
    <property type="protein sequence ID" value="KXB29909.1"/>
    <property type="molecule type" value="Genomic_DNA"/>
</dbReference>
<feature type="signal peptide" evidence="2">
    <location>
        <begin position="1"/>
        <end position="23"/>
    </location>
</feature>